<proteinExistence type="predicted"/>
<dbReference type="EMBL" id="JBBBZM010000134">
    <property type="protein sequence ID" value="KAL0633188.1"/>
    <property type="molecule type" value="Genomic_DNA"/>
</dbReference>
<evidence type="ECO:0000313" key="2">
    <source>
        <dbReference type="EMBL" id="KAL0633188.1"/>
    </source>
</evidence>
<gene>
    <name evidence="2" type="ORF">Q9L58_007930</name>
</gene>
<sequence>MFSSSPLSPPSDYDVILDAYGKLISHTPPGLSIKVLRAMLDFAPSESGKINIAHEILSSQDISCLGDYYMNTMILPLRASGGKTAPQSHPSGIDSVNDIATTLDPSSRNFQRTLKQQLLLRDDNRCIITGTFDRGKYALLPDTERNSLALNRVLTDDTQACHIVPFVIADFDDSSVCSAAAIWDAIIRMFPEVAREGDGNFNFINDHSNAITLTADLHRSFGRFDFIMESTGVPHQYHLKHFNTISTRQLRDFPTIMMVHLQAHDNRWPLPSPRLLALHTAIGNIWHASGMADYVEKILREVDSVRCFSKDGSTDVRFLRVLMAF</sequence>
<reference evidence="2 3" key="1">
    <citation type="submission" date="2024-02" db="EMBL/GenBank/DDBJ databases">
        <title>Discinaceae phylogenomics.</title>
        <authorList>
            <person name="Dirks A.C."/>
            <person name="James T.Y."/>
        </authorList>
    </citation>
    <scope>NUCLEOTIDE SEQUENCE [LARGE SCALE GENOMIC DNA]</scope>
    <source>
        <strain evidence="2 3">ACD0624</strain>
    </source>
</reference>
<dbReference type="Pfam" id="PF13391">
    <property type="entry name" value="HNH_2"/>
    <property type="match status" value="1"/>
</dbReference>
<name>A0ABR3GBJ3_9PEZI</name>
<protein>
    <recommendedName>
        <fullName evidence="1">HNH nuclease domain-containing protein</fullName>
    </recommendedName>
</protein>
<comment type="caution">
    <text evidence="2">The sequence shown here is derived from an EMBL/GenBank/DDBJ whole genome shotgun (WGS) entry which is preliminary data.</text>
</comment>
<dbReference type="InterPro" id="IPR003615">
    <property type="entry name" value="HNH_nuc"/>
</dbReference>
<organism evidence="2 3">
    <name type="scientific">Discina gigas</name>
    <dbReference type="NCBI Taxonomy" id="1032678"/>
    <lineage>
        <taxon>Eukaryota</taxon>
        <taxon>Fungi</taxon>
        <taxon>Dikarya</taxon>
        <taxon>Ascomycota</taxon>
        <taxon>Pezizomycotina</taxon>
        <taxon>Pezizomycetes</taxon>
        <taxon>Pezizales</taxon>
        <taxon>Discinaceae</taxon>
        <taxon>Discina</taxon>
    </lineage>
</organism>
<accession>A0ABR3GBJ3</accession>
<evidence type="ECO:0000313" key="3">
    <source>
        <dbReference type="Proteomes" id="UP001447188"/>
    </source>
</evidence>
<dbReference type="Proteomes" id="UP001447188">
    <property type="component" value="Unassembled WGS sequence"/>
</dbReference>
<keyword evidence="3" id="KW-1185">Reference proteome</keyword>
<evidence type="ECO:0000259" key="1">
    <source>
        <dbReference type="Pfam" id="PF13391"/>
    </source>
</evidence>
<feature type="domain" description="HNH nuclease" evidence="1">
    <location>
        <begin position="126"/>
        <end position="227"/>
    </location>
</feature>